<dbReference type="EC" id="1.6.5.-" evidence="7"/>
<organism evidence="7 8">
    <name type="scientific">Jatrophihabitans lederbergiae</name>
    <dbReference type="NCBI Taxonomy" id="3075547"/>
    <lineage>
        <taxon>Bacteria</taxon>
        <taxon>Bacillati</taxon>
        <taxon>Actinomycetota</taxon>
        <taxon>Actinomycetes</taxon>
        <taxon>Jatrophihabitantales</taxon>
        <taxon>Jatrophihabitantaceae</taxon>
        <taxon>Jatrophihabitans</taxon>
    </lineage>
</organism>
<comment type="similarity">
    <text evidence="1">Belongs to the NADH dehydrogenase family.</text>
</comment>
<name>A0ABU2JGD8_9ACTN</name>
<dbReference type="PANTHER" id="PTHR43706">
    <property type="entry name" value="NADH DEHYDROGENASE"/>
    <property type="match status" value="1"/>
</dbReference>
<evidence type="ECO:0000313" key="7">
    <source>
        <dbReference type="EMBL" id="MDT0264055.1"/>
    </source>
</evidence>
<dbReference type="Pfam" id="PF07992">
    <property type="entry name" value="Pyr_redox_2"/>
    <property type="match status" value="1"/>
</dbReference>
<keyword evidence="2" id="KW-0285">Flavoprotein</keyword>
<dbReference type="InterPro" id="IPR023753">
    <property type="entry name" value="FAD/NAD-binding_dom"/>
</dbReference>
<reference evidence="8" key="1">
    <citation type="submission" date="2023-07" db="EMBL/GenBank/DDBJ databases">
        <title>30 novel species of actinomycetes from the DSMZ collection.</title>
        <authorList>
            <person name="Nouioui I."/>
        </authorList>
    </citation>
    <scope>NUCLEOTIDE SEQUENCE [LARGE SCALE GENOMIC DNA]</scope>
    <source>
        <strain evidence="8">DSM 44399</strain>
    </source>
</reference>
<dbReference type="PRINTS" id="PR00411">
    <property type="entry name" value="PNDRDTASEI"/>
</dbReference>
<feature type="domain" description="FAD/NAD(P)-binding" evidence="6">
    <location>
        <begin position="12"/>
        <end position="324"/>
    </location>
</feature>
<dbReference type="Gene3D" id="3.50.50.100">
    <property type="match status" value="1"/>
</dbReference>
<proteinExistence type="inferred from homology"/>
<dbReference type="InterPro" id="IPR045024">
    <property type="entry name" value="NDH-2"/>
</dbReference>
<dbReference type="InterPro" id="IPR036188">
    <property type="entry name" value="FAD/NAD-bd_sf"/>
</dbReference>
<gene>
    <name evidence="7" type="ORF">RM423_22030</name>
</gene>
<keyword evidence="5" id="KW-0520">NAD</keyword>
<evidence type="ECO:0000313" key="8">
    <source>
        <dbReference type="Proteomes" id="UP001183176"/>
    </source>
</evidence>
<evidence type="ECO:0000256" key="4">
    <source>
        <dbReference type="ARBA" id="ARBA00023002"/>
    </source>
</evidence>
<dbReference type="PANTHER" id="PTHR43706:SF45">
    <property type="entry name" value="NADH DEHYDROGENASE-LIKE PROTEIN RV1812C"/>
    <property type="match status" value="1"/>
</dbReference>
<dbReference type="Proteomes" id="UP001183176">
    <property type="component" value="Unassembled WGS sequence"/>
</dbReference>
<dbReference type="RefSeq" id="WP_311425198.1">
    <property type="nucleotide sequence ID" value="NZ_JAVREH010000066.1"/>
</dbReference>
<dbReference type="SUPFAM" id="SSF51905">
    <property type="entry name" value="FAD/NAD(P)-binding domain"/>
    <property type="match status" value="1"/>
</dbReference>
<dbReference type="PRINTS" id="PR00368">
    <property type="entry name" value="FADPNR"/>
</dbReference>
<evidence type="ECO:0000256" key="5">
    <source>
        <dbReference type="ARBA" id="ARBA00023027"/>
    </source>
</evidence>
<dbReference type="GO" id="GO:0016491">
    <property type="term" value="F:oxidoreductase activity"/>
    <property type="evidence" value="ECO:0007669"/>
    <property type="project" value="UniProtKB-KW"/>
</dbReference>
<accession>A0ABU2JGD8</accession>
<keyword evidence="4 7" id="KW-0560">Oxidoreductase</keyword>
<evidence type="ECO:0000256" key="1">
    <source>
        <dbReference type="ARBA" id="ARBA00005272"/>
    </source>
</evidence>
<protein>
    <submittedName>
        <fullName evidence="7">NAD(P)/FAD-dependent oxidoreductase</fullName>
        <ecNumber evidence="7">1.6.5.-</ecNumber>
    </submittedName>
</protein>
<evidence type="ECO:0000256" key="2">
    <source>
        <dbReference type="ARBA" id="ARBA00022630"/>
    </source>
</evidence>
<comment type="caution">
    <text evidence="7">The sequence shown here is derived from an EMBL/GenBank/DDBJ whole genome shotgun (WGS) entry which is preliminary data.</text>
</comment>
<dbReference type="EMBL" id="JAVREH010000066">
    <property type="protein sequence ID" value="MDT0264055.1"/>
    <property type="molecule type" value="Genomic_DNA"/>
</dbReference>
<sequence>MTVGPRTSPGPKVVVVGSGFAGFFAARKLARADVELTVLSATDGMLYQPLLPDVAVGTVDPRSVVVPLASTLPGATLVRGHASGVDFDARVVHYTGADGVTGVVAYDRLLLAPGSVTRLLDIPGLAEHAIGLKTVTEALYLRDHVLRRLETANDLTDPAARRAALTFVVVGAGYAGVELTAQMARLTRNLLPLHPAIAVQDVRWLLVDVAKAVMPELGASLGDTALQLLKKRGVDVRLEVSVTAVTDSEVTFTDGTTLDCSTLIWCAGITANPLIDTLNLPMTKGRLNVDASLRLPGHPDVYAIGDAGAIPDLTKPADEHGTRPVCPPTAQHAMRQATAAARNILADLGHGTARRYRHHDLGLVVDLGGPDATATPLGLHLRGRLAKLITRGYHLYALPTGKRRIRVALDWALAGNHPDDVALGLPTGQAALITHAENANG</sequence>
<evidence type="ECO:0000256" key="3">
    <source>
        <dbReference type="ARBA" id="ARBA00022827"/>
    </source>
</evidence>
<evidence type="ECO:0000259" key="6">
    <source>
        <dbReference type="Pfam" id="PF07992"/>
    </source>
</evidence>
<keyword evidence="8" id="KW-1185">Reference proteome</keyword>
<keyword evidence="3" id="KW-0274">FAD</keyword>